<keyword evidence="5" id="KW-0997">Cell inner membrane</keyword>
<proteinExistence type="inferred from homology"/>
<keyword evidence="4" id="KW-1003">Cell membrane</keyword>
<organism evidence="10 11">
    <name type="scientific">Escherichia coli</name>
    <dbReference type="NCBI Taxonomy" id="562"/>
    <lineage>
        <taxon>Bacteria</taxon>
        <taxon>Pseudomonadati</taxon>
        <taxon>Pseudomonadota</taxon>
        <taxon>Gammaproteobacteria</taxon>
        <taxon>Enterobacterales</taxon>
        <taxon>Enterobacteriaceae</taxon>
        <taxon>Escherichia</taxon>
    </lineage>
</organism>
<reference evidence="10" key="1">
    <citation type="submission" date="2023-10" db="EMBL/GenBank/DDBJ databases">
        <title>Draft Genome Sequence of a Shiga toxin-producing Escherichia coli strain from deer meat showing an IS-element integration in the B-subunit of the Shiga toxin Stx2b gene.</title>
        <authorList>
            <person name="Projahn M."/>
            <person name="Borowiak M."/>
        </authorList>
    </citation>
    <scope>NUCLEOTIDE SEQUENCE</scope>
    <source>
        <strain evidence="10">BfR-EC-18960</strain>
    </source>
</reference>
<dbReference type="InterPro" id="IPR000522">
    <property type="entry name" value="ABC_transptr_permease_BtuC"/>
</dbReference>
<evidence type="ECO:0000256" key="8">
    <source>
        <dbReference type="ARBA" id="ARBA00023136"/>
    </source>
</evidence>
<dbReference type="GO" id="GO:0033214">
    <property type="term" value="P:siderophore-iron import into cell"/>
    <property type="evidence" value="ECO:0007669"/>
    <property type="project" value="TreeGrafter"/>
</dbReference>
<keyword evidence="3" id="KW-0813">Transport</keyword>
<dbReference type="RefSeq" id="WP_267195786.1">
    <property type="nucleotide sequence ID" value="NZ_JAPMME010000008.1"/>
</dbReference>
<sequence length="328" mass="34039">MRSIGLGGGFLILLMLGGASLWFGSRMIPPVEIWQALTQFDPQNSAHLLIWHLRLPRTLLAMIVGAALGGAGVIMQTLTRNPLADPGLLGVNAGATLAIVLSIVFLNVTSVNGYMGFGIAGAGVISILVFMMGGLSHANPVRIVLAGAALTVVLLSLTQLVILNSDSDAFDRFRHWITGALQGRGYDVLLPVSVLVCIGIILALVGGRMLDVASLGEDTGRSLGINTHVLVGLSAAIIVILAGAATAAAGPIGFIGLTAPHFARAFVGSGHRLLLSWAMMFSAILVLSADILGRIIGYPGEISVGIMAAIIGGPFFVLLVKRWQGARV</sequence>
<feature type="transmembrane region" description="Helical" evidence="9">
    <location>
        <begin position="113"/>
        <end position="135"/>
    </location>
</feature>
<evidence type="ECO:0000256" key="4">
    <source>
        <dbReference type="ARBA" id="ARBA00022475"/>
    </source>
</evidence>
<evidence type="ECO:0000256" key="6">
    <source>
        <dbReference type="ARBA" id="ARBA00022692"/>
    </source>
</evidence>
<evidence type="ECO:0000256" key="2">
    <source>
        <dbReference type="ARBA" id="ARBA00007935"/>
    </source>
</evidence>
<dbReference type="GO" id="GO:0022857">
    <property type="term" value="F:transmembrane transporter activity"/>
    <property type="evidence" value="ECO:0007669"/>
    <property type="project" value="InterPro"/>
</dbReference>
<keyword evidence="6 9" id="KW-0812">Transmembrane</keyword>
<protein>
    <submittedName>
        <fullName evidence="10">Iron ABC transporter permease</fullName>
    </submittedName>
</protein>
<comment type="caution">
    <text evidence="10">The sequence shown here is derived from an EMBL/GenBank/DDBJ whole genome shotgun (WGS) entry which is preliminary data.</text>
</comment>
<feature type="transmembrane region" description="Helical" evidence="9">
    <location>
        <begin position="141"/>
        <end position="164"/>
    </location>
</feature>
<dbReference type="InterPro" id="IPR037294">
    <property type="entry name" value="ABC_BtuC-like"/>
</dbReference>
<feature type="transmembrane region" description="Helical" evidence="9">
    <location>
        <begin position="302"/>
        <end position="320"/>
    </location>
</feature>
<feature type="transmembrane region" description="Helical" evidence="9">
    <location>
        <begin position="185"/>
        <end position="209"/>
    </location>
</feature>
<dbReference type="Proteomes" id="UP001271591">
    <property type="component" value="Unassembled WGS sequence"/>
</dbReference>
<feature type="transmembrane region" description="Helical" evidence="9">
    <location>
        <begin position="87"/>
        <end position="106"/>
    </location>
</feature>
<feature type="transmembrane region" description="Helical" evidence="9">
    <location>
        <begin position="6"/>
        <end position="24"/>
    </location>
</feature>
<dbReference type="CDD" id="cd06550">
    <property type="entry name" value="TM_ABC_iron-siderophores_like"/>
    <property type="match status" value="1"/>
</dbReference>
<comment type="subcellular location">
    <subcellularLocation>
        <location evidence="1">Cell inner membrane</location>
        <topology evidence="1">Multi-pass membrane protein</topology>
    </subcellularLocation>
</comment>
<dbReference type="FunFam" id="1.10.3470.10:FF:000001">
    <property type="entry name" value="Vitamin B12 ABC transporter permease BtuC"/>
    <property type="match status" value="1"/>
</dbReference>
<evidence type="ECO:0000256" key="3">
    <source>
        <dbReference type="ARBA" id="ARBA00022448"/>
    </source>
</evidence>
<evidence type="ECO:0000256" key="7">
    <source>
        <dbReference type="ARBA" id="ARBA00022989"/>
    </source>
</evidence>
<dbReference type="AlphaFoldDB" id="A0AAP6AX71"/>
<dbReference type="SUPFAM" id="SSF81345">
    <property type="entry name" value="ABC transporter involved in vitamin B12 uptake, BtuC"/>
    <property type="match status" value="1"/>
</dbReference>
<evidence type="ECO:0000256" key="5">
    <source>
        <dbReference type="ARBA" id="ARBA00022519"/>
    </source>
</evidence>
<accession>A0AAP6AX71</accession>
<feature type="transmembrane region" description="Helical" evidence="9">
    <location>
        <begin position="229"/>
        <end position="262"/>
    </location>
</feature>
<dbReference type="Pfam" id="PF01032">
    <property type="entry name" value="FecCD"/>
    <property type="match status" value="1"/>
</dbReference>
<feature type="transmembrane region" description="Helical" evidence="9">
    <location>
        <begin position="58"/>
        <end position="75"/>
    </location>
</feature>
<feature type="transmembrane region" description="Helical" evidence="9">
    <location>
        <begin position="274"/>
        <end position="296"/>
    </location>
</feature>
<evidence type="ECO:0000256" key="1">
    <source>
        <dbReference type="ARBA" id="ARBA00004429"/>
    </source>
</evidence>
<dbReference type="Gene3D" id="1.10.3470.10">
    <property type="entry name" value="ABC transporter involved in vitamin B12 uptake, BtuC"/>
    <property type="match status" value="1"/>
</dbReference>
<gene>
    <name evidence="10" type="ORF">R8G00_12595</name>
</gene>
<dbReference type="PANTHER" id="PTHR30472">
    <property type="entry name" value="FERRIC ENTEROBACTIN TRANSPORT SYSTEM PERMEASE PROTEIN"/>
    <property type="match status" value="1"/>
</dbReference>
<keyword evidence="8 9" id="KW-0472">Membrane</keyword>
<evidence type="ECO:0000256" key="9">
    <source>
        <dbReference type="SAM" id="Phobius"/>
    </source>
</evidence>
<evidence type="ECO:0000313" key="11">
    <source>
        <dbReference type="Proteomes" id="UP001271591"/>
    </source>
</evidence>
<keyword evidence="7 9" id="KW-1133">Transmembrane helix</keyword>
<dbReference type="EMBL" id="JAWPMK010000001">
    <property type="protein sequence ID" value="MDW9350430.1"/>
    <property type="molecule type" value="Genomic_DNA"/>
</dbReference>
<dbReference type="PANTHER" id="PTHR30472:SF1">
    <property type="entry name" value="FE(3+) DICITRATE TRANSPORT SYSTEM PERMEASE PROTEIN FECC-RELATED"/>
    <property type="match status" value="1"/>
</dbReference>
<comment type="similarity">
    <text evidence="2">Belongs to the binding-protein-dependent transport system permease family. FecCD subfamily.</text>
</comment>
<evidence type="ECO:0000313" key="10">
    <source>
        <dbReference type="EMBL" id="MDW9350430.1"/>
    </source>
</evidence>
<name>A0AAP6AX71_ECOLX</name>
<dbReference type="GO" id="GO:0005886">
    <property type="term" value="C:plasma membrane"/>
    <property type="evidence" value="ECO:0007669"/>
    <property type="project" value="UniProtKB-SubCell"/>
</dbReference>